<dbReference type="AlphaFoldDB" id="A0A4Q1BAV2"/>
<evidence type="ECO:0000256" key="3">
    <source>
        <dbReference type="ARBA" id="ARBA00023274"/>
    </source>
</evidence>
<dbReference type="OrthoDB" id="5555409at2759"/>
<dbReference type="Proteomes" id="UP000289152">
    <property type="component" value="Unassembled WGS sequence"/>
</dbReference>
<dbReference type="Pfam" id="PF01281">
    <property type="entry name" value="Ribosomal_L9_N"/>
    <property type="match status" value="1"/>
</dbReference>
<evidence type="ECO:0000256" key="1">
    <source>
        <dbReference type="ARBA" id="ARBA00010605"/>
    </source>
</evidence>
<dbReference type="OMA" id="TRQARYI"/>
<evidence type="ECO:0000256" key="2">
    <source>
        <dbReference type="ARBA" id="ARBA00022980"/>
    </source>
</evidence>
<feature type="domain" description="Ribosomal protein L9" evidence="4">
    <location>
        <begin position="36"/>
        <end position="70"/>
    </location>
</feature>
<evidence type="ECO:0000259" key="4">
    <source>
        <dbReference type="Pfam" id="PF01281"/>
    </source>
</evidence>
<evidence type="ECO:0000313" key="5">
    <source>
        <dbReference type="EMBL" id="RXK35922.1"/>
    </source>
</evidence>
<reference evidence="5 6" key="1">
    <citation type="submission" date="2016-06" db="EMBL/GenBank/DDBJ databases">
        <title>Evolution of pathogenesis and genome organization in the Tremellales.</title>
        <authorList>
            <person name="Cuomo C."/>
            <person name="Litvintseva A."/>
            <person name="Heitman J."/>
            <person name="Chen Y."/>
            <person name="Sun S."/>
            <person name="Springer D."/>
            <person name="Dromer F."/>
            <person name="Young S."/>
            <person name="Zeng Q."/>
            <person name="Chapman S."/>
            <person name="Gujja S."/>
            <person name="Saif S."/>
            <person name="Birren B."/>
        </authorList>
    </citation>
    <scope>NUCLEOTIDE SEQUENCE [LARGE SCALE GENOMIC DNA]</scope>
    <source>
        <strain evidence="5 6">ATCC 28783</strain>
    </source>
</reference>
<gene>
    <name evidence="5" type="ORF">M231_06798</name>
</gene>
<evidence type="ECO:0000313" key="6">
    <source>
        <dbReference type="Proteomes" id="UP000289152"/>
    </source>
</evidence>
<protein>
    <recommendedName>
        <fullName evidence="4">Ribosomal protein L9 domain-containing protein</fullName>
    </recommendedName>
</protein>
<dbReference type="EMBL" id="SDIL01000115">
    <property type="protein sequence ID" value="RXK35922.1"/>
    <property type="molecule type" value="Genomic_DNA"/>
</dbReference>
<comment type="caution">
    <text evidence="5">The sequence shown here is derived from an EMBL/GenBank/DDBJ whole genome shotgun (WGS) entry which is preliminary data.</text>
</comment>
<keyword evidence="6" id="KW-1185">Reference proteome</keyword>
<name>A0A4Q1BAV2_TREME</name>
<organism evidence="5 6">
    <name type="scientific">Tremella mesenterica</name>
    <name type="common">Jelly fungus</name>
    <dbReference type="NCBI Taxonomy" id="5217"/>
    <lineage>
        <taxon>Eukaryota</taxon>
        <taxon>Fungi</taxon>
        <taxon>Dikarya</taxon>
        <taxon>Basidiomycota</taxon>
        <taxon>Agaricomycotina</taxon>
        <taxon>Tremellomycetes</taxon>
        <taxon>Tremellales</taxon>
        <taxon>Tremellaceae</taxon>
        <taxon>Tremella</taxon>
    </lineage>
</organism>
<dbReference type="VEuPathDB" id="FungiDB:TREMEDRAFT_56709"/>
<dbReference type="GO" id="GO:0005840">
    <property type="term" value="C:ribosome"/>
    <property type="evidence" value="ECO:0007669"/>
    <property type="project" value="UniProtKB-KW"/>
</dbReference>
<dbReference type="SUPFAM" id="SSF55658">
    <property type="entry name" value="L9 N-domain-like"/>
    <property type="match status" value="1"/>
</dbReference>
<sequence>MFASGSRTSLRPALHPRLFSTSAPTRGTRRQVLIELLEEIPRVGKKAERVLVSPSWARTQLIPNRQARYVPWKRSSDKISVQINSKIDLAQLEDQRLRAITDGSTSPELLQALESLPDTFTIPARTTSPHFPTLHGSISLDAVIRLIEENGVREADAEVSWVSAEEGSKMKQLGKREVLVRLRIGDREEKKVMVEVIRQE</sequence>
<accession>A0A4Q1BAV2</accession>
<proteinExistence type="inferred from homology"/>
<dbReference type="GO" id="GO:1990904">
    <property type="term" value="C:ribonucleoprotein complex"/>
    <property type="evidence" value="ECO:0007669"/>
    <property type="project" value="UniProtKB-KW"/>
</dbReference>
<keyword evidence="2" id="KW-0689">Ribosomal protein</keyword>
<keyword evidence="3" id="KW-0687">Ribonucleoprotein</keyword>
<comment type="similarity">
    <text evidence="1">Belongs to the bacterial ribosomal protein bL9 family.</text>
</comment>
<dbReference type="Gene3D" id="3.40.5.10">
    <property type="entry name" value="Ribosomal protein L9, N-terminal domain"/>
    <property type="match status" value="1"/>
</dbReference>
<dbReference type="InterPro" id="IPR009027">
    <property type="entry name" value="Ribosomal_bL9/RNase_H1_N"/>
</dbReference>
<dbReference type="InParanoid" id="A0A4Q1BAV2"/>
<dbReference type="InterPro" id="IPR036935">
    <property type="entry name" value="Ribosomal_bL9_N_sf"/>
</dbReference>
<dbReference type="STRING" id="5217.A0A4Q1BAV2"/>
<dbReference type="InterPro" id="IPR020070">
    <property type="entry name" value="Ribosomal_bL9_N"/>
</dbReference>